<dbReference type="InterPro" id="IPR009081">
    <property type="entry name" value="PP-bd_ACP"/>
</dbReference>
<protein>
    <submittedName>
        <fullName evidence="4">Non-ribosomal peptide synthetase</fullName>
    </submittedName>
</protein>
<dbReference type="Proteomes" id="UP000249396">
    <property type="component" value="Unassembled WGS sequence"/>
</dbReference>
<evidence type="ECO:0000256" key="2">
    <source>
        <dbReference type="ARBA" id="ARBA00022553"/>
    </source>
</evidence>
<name>A0A2W4TG94_9GAMM</name>
<dbReference type="Pfam" id="PF00550">
    <property type="entry name" value="PP-binding"/>
    <property type="match status" value="1"/>
</dbReference>
<dbReference type="SUPFAM" id="SSF53474">
    <property type="entry name" value="alpha/beta-Hydrolases"/>
    <property type="match status" value="1"/>
</dbReference>
<dbReference type="FunFam" id="1.10.1200.10:FF:000016">
    <property type="entry name" value="Non-ribosomal peptide synthase"/>
    <property type="match status" value="1"/>
</dbReference>
<dbReference type="InterPro" id="IPR000873">
    <property type="entry name" value="AMP-dep_synth/lig_dom"/>
</dbReference>
<dbReference type="Gene3D" id="1.10.10.1830">
    <property type="entry name" value="Non-ribosomal peptide synthase, adenylation domain"/>
    <property type="match status" value="1"/>
</dbReference>
<organism evidence="4 5">
    <name type="scientific">Candidatus Methylumidiphilus alinenensis</name>
    <dbReference type="NCBI Taxonomy" id="2202197"/>
    <lineage>
        <taxon>Bacteria</taxon>
        <taxon>Pseudomonadati</taxon>
        <taxon>Pseudomonadota</taxon>
        <taxon>Gammaproteobacteria</taxon>
        <taxon>Methylococcales</taxon>
        <taxon>Candidatus Methylumidiphilus</taxon>
    </lineage>
</organism>
<dbReference type="SMART" id="SM00823">
    <property type="entry name" value="PKS_PP"/>
    <property type="match status" value="1"/>
</dbReference>
<dbReference type="GO" id="GO:0072330">
    <property type="term" value="P:monocarboxylic acid biosynthetic process"/>
    <property type="evidence" value="ECO:0007669"/>
    <property type="project" value="UniProtKB-ARBA"/>
</dbReference>
<dbReference type="GO" id="GO:0003824">
    <property type="term" value="F:catalytic activity"/>
    <property type="evidence" value="ECO:0007669"/>
    <property type="project" value="InterPro"/>
</dbReference>
<evidence type="ECO:0000313" key="5">
    <source>
        <dbReference type="Proteomes" id="UP000249396"/>
    </source>
</evidence>
<dbReference type="FunFam" id="3.40.50.980:FF:000001">
    <property type="entry name" value="Non-ribosomal peptide synthetase"/>
    <property type="match status" value="1"/>
</dbReference>
<dbReference type="InterPro" id="IPR001242">
    <property type="entry name" value="Condensation_dom"/>
</dbReference>
<dbReference type="NCBIfam" id="TIGR01733">
    <property type="entry name" value="AA-adenyl-dom"/>
    <property type="match status" value="1"/>
</dbReference>
<dbReference type="InterPro" id="IPR041464">
    <property type="entry name" value="TubC_N"/>
</dbReference>
<accession>A0A2W4TG94</accession>
<dbReference type="CDD" id="cd19531">
    <property type="entry name" value="LCL_NRPS-like"/>
    <property type="match status" value="1"/>
</dbReference>
<dbReference type="InterPro" id="IPR020845">
    <property type="entry name" value="AMP-binding_CS"/>
</dbReference>
<dbReference type="InterPro" id="IPR029058">
    <property type="entry name" value="AB_hydrolase_fold"/>
</dbReference>
<dbReference type="Pfam" id="PF00501">
    <property type="entry name" value="AMP-binding"/>
    <property type="match status" value="1"/>
</dbReference>
<evidence type="ECO:0000313" key="4">
    <source>
        <dbReference type="EMBL" id="PZN81687.1"/>
    </source>
</evidence>
<dbReference type="InterPro" id="IPR045851">
    <property type="entry name" value="AMP-bd_C_sf"/>
</dbReference>
<dbReference type="InterPro" id="IPR010071">
    <property type="entry name" value="AA_adenyl_dom"/>
</dbReference>
<dbReference type="SUPFAM" id="SSF56801">
    <property type="entry name" value="Acetyl-CoA synthetase-like"/>
    <property type="match status" value="1"/>
</dbReference>
<keyword evidence="2" id="KW-0597">Phosphoprotein</keyword>
<evidence type="ECO:0000259" key="3">
    <source>
        <dbReference type="PROSITE" id="PS50075"/>
    </source>
</evidence>
<dbReference type="GO" id="GO:0031177">
    <property type="term" value="F:phosphopantetheine binding"/>
    <property type="evidence" value="ECO:0007669"/>
    <property type="project" value="InterPro"/>
</dbReference>
<evidence type="ECO:0000256" key="1">
    <source>
        <dbReference type="ARBA" id="ARBA00022450"/>
    </source>
</evidence>
<dbReference type="InterPro" id="IPR044894">
    <property type="entry name" value="TubC_N_sf"/>
</dbReference>
<dbReference type="InterPro" id="IPR023213">
    <property type="entry name" value="CAT-like_dom_sf"/>
</dbReference>
<dbReference type="PROSITE" id="PS50075">
    <property type="entry name" value="CARRIER"/>
    <property type="match status" value="1"/>
</dbReference>
<dbReference type="Gene3D" id="1.10.1200.10">
    <property type="entry name" value="ACP-like"/>
    <property type="match status" value="1"/>
</dbReference>
<dbReference type="PANTHER" id="PTHR45527">
    <property type="entry name" value="NONRIBOSOMAL PEPTIDE SYNTHETASE"/>
    <property type="match status" value="1"/>
</dbReference>
<feature type="domain" description="Carrier" evidence="3">
    <location>
        <begin position="1039"/>
        <end position="1114"/>
    </location>
</feature>
<sequence length="1394" mass="153741">MNDIENILLDIAIQGVTLWAENGKLRYRGPKAVMNPVRLAQLQAHKPALLEFLADEGRYLPLAHGQQALWFIQQSDPMNTAYNIPVPLRIRAEALDVARLKQSLQALVDRHPMLRTVFITHQGRPLQKIFNRSQLAWEEIDTAWTYDESMVQIYAHAQHPFDLAAGPLLRTTLFHCNGTLVLLLCAHHIICDDWSTQVMLDDLRKLYAKPLGLGMLQPLDKQYADYVHWESELLSREGSNLAAYWQKQLAAAPVLNLPTDRPRPPVLNLRGATHGFHLSQDLSLRLKTLARTEGVTPYTLLLAAFAVLLHRYTGQDDIVIGSPTSISRSQGEFTRTVGYFVNPIAIRLDLSGNPSFKSFLRKAYQTVLEGLSHHAYPFPLLVHDVQPKRDPSRSPLFQTLFVFQNLILETDAAESQATDTAFEILETRQMEGQFDLVLTLEEDAATADAPLACAFKYHTDLFTAPSIVRLADHWQTLLEGIVAATDTAIGMLPLLAPTERKQLLVEWNASARAIPPDICFHNLVEAQVERTPDATAVVFVGSNSQQNLTYRELNARANQLAYRLHSQGGEGSLGAESIIGVYADRSLEVVVALLGILKAGCAYLPLDPNYPQDRLAFMVEDARVTTIVTQPQLIESLPKTAQEFQLICLDSTWQDIEHYPSQNPTWPVAADNLAYVIYTSGSTGKPKGVLVEHLGFGNLALAQSQKFDVDSTSRVLQVASLNFDASLSEMAMALCCGATLCVADKAQLQPGPSLVRLLQQQAITHATLTPSALAVMPLVSLPDLRTLIVAGEACSADLAKRWVAGRRFFNAYGPTEATVCATIMECTDSSLVNGQAPPIGRPMDNVQIYIFDPQYQPVPIGVPGELHVGGMGVARGYLNRIALTDERFIGCTLDSVCGDSRVATRLYKTGDLARYLPDGNIEFLGRIDQQVKVRGHRIELGEIEACLMAQPGIQNVAIVVQGEGSAKRLVAYWSASPTQPATTEELRRALVNALPDYMIPSLWLALDALPFTPNGKVDRQALSTLPLAGGDVFENDFIPPRDEIEQSLSALWAEVLQLPRIGVRADFFESGGHSLLAVCLLNRIEQQFGQILPLAAFLQAATVEQLAILLRQRARGTTVDRSPLVAIQPGRAQTARNVLFCIHPVGGNVLCYRGLARCLGPEQTLYGLQAKGLQQGEEPLADIAEMARYYREAIETLQPCGPYALVGWSMGGLIAYEMALQWIEVGKEIALLALIESHAFLDGQVRADLMREAEDKERLLAHFLEDLKKVMGQGLNPDESSQHLLPQEQLERIWKELTIGTPSPASPDLQYIHQWWRVFQANVKAIAHYIPKPCSQPLVLFHGDTDPADSDLGWSPLAAAGLHKHSLGGDHYSILQSPLVGDVATLLNTYLLKT</sequence>
<dbReference type="PANTHER" id="PTHR45527:SF1">
    <property type="entry name" value="FATTY ACID SYNTHASE"/>
    <property type="match status" value="1"/>
</dbReference>
<gene>
    <name evidence="4" type="ORF">DM484_07810</name>
</gene>
<dbReference type="InterPro" id="IPR001031">
    <property type="entry name" value="Thioesterase"/>
</dbReference>
<proteinExistence type="predicted"/>
<dbReference type="Pfam" id="PF00975">
    <property type="entry name" value="Thioesterase"/>
    <property type="match status" value="1"/>
</dbReference>
<dbReference type="InterPro" id="IPR020806">
    <property type="entry name" value="PKS_PP-bd"/>
</dbReference>
<dbReference type="FunFam" id="3.40.50.12780:FF:000012">
    <property type="entry name" value="Non-ribosomal peptide synthetase"/>
    <property type="match status" value="1"/>
</dbReference>
<dbReference type="PROSITE" id="PS00455">
    <property type="entry name" value="AMP_BINDING"/>
    <property type="match status" value="1"/>
</dbReference>
<keyword evidence="1" id="KW-0596">Phosphopantetheine</keyword>
<dbReference type="EMBL" id="QJPH01000259">
    <property type="protein sequence ID" value="PZN81687.1"/>
    <property type="molecule type" value="Genomic_DNA"/>
</dbReference>
<dbReference type="Gene3D" id="3.40.50.980">
    <property type="match status" value="2"/>
</dbReference>
<dbReference type="GO" id="GO:0044550">
    <property type="term" value="P:secondary metabolite biosynthetic process"/>
    <property type="evidence" value="ECO:0007669"/>
    <property type="project" value="UniProtKB-ARBA"/>
</dbReference>
<dbReference type="GO" id="GO:0005737">
    <property type="term" value="C:cytoplasm"/>
    <property type="evidence" value="ECO:0007669"/>
    <property type="project" value="TreeGrafter"/>
</dbReference>
<dbReference type="Gene3D" id="3.30.559.10">
    <property type="entry name" value="Chloramphenicol acetyltransferase-like domain"/>
    <property type="match status" value="1"/>
</dbReference>
<dbReference type="FunFam" id="3.30.300.30:FF:000010">
    <property type="entry name" value="Enterobactin synthetase component F"/>
    <property type="match status" value="1"/>
</dbReference>
<dbReference type="Pfam" id="PF13193">
    <property type="entry name" value="AMP-binding_C"/>
    <property type="match status" value="1"/>
</dbReference>
<dbReference type="InterPro" id="IPR025110">
    <property type="entry name" value="AMP-bd_C"/>
</dbReference>
<dbReference type="GO" id="GO:0043041">
    <property type="term" value="P:amino acid activation for nonribosomal peptide biosynthetic process"/>
    <property type="evidence" value="ECO:0007669"/>
    <property type="project" value="TreeGrafter"/>
</dbReference>
<dbReference type="Gene3D" id="3.30.559.30">
    <property type="entry name" value="Nonribosomal peptide synthetase, condensation domain"/>
    <property type="match status" value="1"/>
</dbReference>
<dbReference type="SUPFAM" id="SSF47336">
    <property type="entry name" value="ACP-like"/>
    <property type="match status" value="1"/>
</dbReference>
<dbReference type="Gene3D" id="2.30.38.10">
    <property type="entry name" value="Luciferase, Domain 3"/>
    <property type="match status" value="1"/>
</dbReference>
<dbReference type="Gene3D" id="3.40.50.1820">
    <property type="entry name" value="alpha/beta hydrolase"/>
    <property type="match status" value="1"/>
</dbReference>
<reference evidence="4 5" key="1">
    <citation type="journal article" date="2018" name="Aquat. Microb. Ecol.">
        <title>Gammaproteobacterial methanotrophs dominate.</title>
        <authorList>
            <person name="Rissanen A.J."/>
            <person name="Saarenheimo J."/>
            <person name="Tiirola M."/>
            <person name="Peura S."/>
            <person name="Aalto S.L."/>
            <person name="Karvinen A."/>
            <person name="Nykanen H."/>
        </authorList>
    </citation>
    <scope>NUCLEOTIDE SEQUENCE [LARGE SCALE GENOMIC DNA]</scope>
    <source>
        <strain evidence="4">AMbin10</strain>
    </source>
</reference>
<dbReference type="SUPFAM" id="SSF52777">
    <property type="entry name" value="CoA-dependent acyltransferases"/>
    <property type="match status" value="2"/>
</dbReference>
<comment type="caution">
    <text evidence="4">The sequence shown here is derived from an EMBL/GenBank/DDBJ whole genome shotgun (WGS) entry which is preliminary data.</text>
</comment>
<dbReference type="Pfam" id="PF18563">
    <property type="entry name" value="TubC_N"/>
    <property type="match status" value="1"/>
</dbReference>
<dbReference type="Pfam" id="PF00668">
    <property type="entry name" value="Condensation"/>
    <property type="match status" value="1"/>
</dbReference>
<dbReference type="InterPro" id="IPR036736">
    <property type="entry name" value="ACP-like_sf"/>
</dbReference>
<dbReference type="Gene3D" id="3.30.300.30">
    <property type="match status" value="1"/>
</dbReference>